<organism evidence="2 3">
    <name type="scientific">Cymbomonas tetramitiformis</name>
    <dbReference type="NCBI Taxonomy" id="36881"/>
    <lineage>
        <taxon>Eukaryota</taxon>
        <taxon>Viridiplantae</taxon>
        <taxon>Chlorophyta</taxon>
        <taxon>Pyramimonadophyceae</taxon>
        <taxon>Pyramimonadales</taxon>
        <taxon>Pyramimonadaceae</taxon>
        <taxon>Cymbomonas</taxon>
    </lineage>
</organism>
<name>A0AAE0F8G1_9CHLO</name>
<comment type="caution">
    <text evidence="2">The sequence shown here is derived from an EMBL/GenBank/DDBJ whole genome shotgun (WGS) entry which is preliminary data.</text>
</comment>
<dbReference type="GO" id="GO:0032040">
    <property type="term" value="C:small-subunit processome"/>
    <property type="evidence" value="ECO:0007669"/>
    <property type="project" value="InterPro"/>
</dbReference>
<protein>
    <recommendedName>
        <fullName evidence="1">WDR36/Utp21 C-terminal domain-containing protein</fullName>
    </recommendedName>
</protein>
<sequence length="99" mass="10908">MALAAPSPRDLAPDDVALLGTVLDFCCAEAATSRNFELVQSFLHLFLQIHGESVSHYAELRCSAENLKQQLAKSWSGRAGVDQQLQELRCVMSYFASSF</sequence>
<dbReference type="EMBL" id="LGRX02022924">
    <property type="protein sequence ID" value="KAK3255007.1"/>
    <property type="molecule type" value="Genomic_DNA"/>
</dbReference>
<dbReference type="AlphaFoldDB" id="A0AAE0F8G1"/>
<reference evidence="2 3" key="1">
    <citation type="journal article" date="2015" name="Genome Biol. Evol.">
        <title>Comparative Genomics of a Bacterivorous Green Alga Reveals Evolutionary Causalities and Consequences of Phago-Mixotrophic Mode of Nutrition.</title>
        <authorList>
            <person name="Burns J.A."/>
            <person name="Paasch A."/>
            <person name="Narechania A."/>
            <person name="Kim E."/>
        </authorList>
    </citation>
    <scope>NUCLEOTIDE SEQUENCE [LARGE SCALE GENOMIC DNA]</scope>
    <source>
        <strain evidence="2 3">PLY_AMNH</strain>
    </source>
</reference>
<keyword evidence="3" id="KW-1185">Reference proteome</keyword>
<feature type="domain" description="WDR36/Utp21 C-terminal" evidence="1">
    <location>
        <begin position="24"/>
        <end position="95"/>
    </location>
</feature>
<gene>
    <name evidence="2" type="ORF">CYMTET_35797</name>
</gene>
<evidence type="ECO:0000313" key="2">
    <source>
        <dbReference type="EMBL" id="KAK3255007.1"/>
    </source>
</evidence>
<evidence type="ECO:0000313" key="3">
    <source>
        <dbReference type="Proteomes" id="UP001190700"/>
    </source>
</evidence>
<dbReference type="Pfam" id="PF04192">
    <property type="entry name" value="Utp21"/>
    <property type="match status" value="1"/>
</dbReference>
<dbReference type="GO" id="GO:0006364">
    <property type="term" value="P:rRNA processing"/>
    <property type="evidence" value="ECO:0007669"/>
    <property type="project" value="InterPro"/>
</dbReference>
<proteinExistence type="predicted"/>
<evidence type="ECO:0000259" key="1">
    <source>
        <dbReference type="Pfam" id="PF04192"/>
    </source>
</evidence>
<accession>A0AAE0F8G1</accession>
<dbReference type="InterPro" id="IPR007319">
    <property type="entry name" value="WDR36/Utp21_C"/>
</dbReference>
<dbReference type="Proteomes" id="UP001190700">
    <property type="component" value="Unassembled WGS sequence"/>
</dbReference>